<comment type="caution">
    <text evidence="1">The sequence shown here is derived from an EMBL/GenBank/DDBJ whole genome shotgun (WGS) entry which is preliminary data.</text>
</comment>
<accession>A0AC60NUT8</accession>
<reference evidence="1 2" key="1">
    <citation type="journal article" date="2020" name="Cell">
        <title>Large-Scale Comparative Analyses of Tick Genomes Elucidate Their Genetic Diversity and Vector Capacities.</title>
        <authorList>
            <consortium name="Tick Genome and Microbiome Consortium (TIGMIC)"/>
            <person name="Jia N."/>
            <person name="Wang J."/>
            <person name="Shi W."/>
            <person name="Du L."/>
            <person name="Sun Y."/>
            <person name="Zhan W."/>
            <person name="Jiang J.F."/>
            <person name="Wang Q."/>
            <person name="Zhang B."/>
            <person name="Ji P."/>
            <person name="Bell-Sakyi L."/>
            <person name="Cui X.M."/>
            <person name="Yuan T.T."/>
            <person name="Jiang B.G."/>
            <person name="Yang W.F."/>
            <person name="Lam T.T."/>
            <person name="Chang Q.C."/>
            <person name="Ding S.J."/>
            <person name="Wang X.J."/>
            <person name="Zhu J.G."/>
            <person name="Ruan X.D."/>
            <person name="Zhao L."/>
            <person name="Wei J.T."/>
            <person name="Ye R.Z."/>
            <person name="Que T.C."/>
            <person name="Du C.H."/>
            <person name="Zhou Y.H."/>
            <person name="Cheng J.X."/>
            <person name="Dai P.F."/>
            <person name="Guo W.B."/>
            <person name="Han X.H."/>
            <person name="Huang E.J."/>
            <person name="Li L.F."/>
            <person name="Wei W."/>
            <person name="Gao Y.C."/>
            <person name="Liu J.Z."/>
            <person name="Shao H.Z."/>
            <person name="Wang X."/>
            <person name="Wang C.C."/>
            <person name="Yang T.C."/>
            <person name="Huo Q.B."/>
            <person name="Li W."/>
            <person name="Chen H.Y."/>
            <person name="Chen S.E."/>
            <person name="Zhou L.G."/>
            <person name="Ni X.B."/>
            <person name="Tian J.H."/>
            <person name="Sheng Y."/>
            <person name="Liu T."/>
            <person name="Pan Y.S."/>
            <person name="Xia L.Y."/>
            <person name="Li J."/>
            <person name="Zhao F."/>
            <person name="Cao W.C."/>
        </authorList>
    </citation>
    <scope>NUCLEOTIDE SEQUENCE [LARGE SCALE GENOMIC DNA]</scope>
    <source>
        <strain evidence="1">Iper-2018</strain>
    </source>
</reference>
<name>A0AC60NUT8_IXOPE</name>
<dbReference type="EMBL" id="JABSTQ010011483">
    <property type="protein sequence ID" value="KAG0410840.1"/>
    <property type="molecule type" value="Genomic_DNA"/>
</dbReference>
<keyword evidence="2" id="KW-1185">Reference proteome</keyword>
<proteinExistence type="predicted"/>
<organism evidence="1 2">
    <name type="scientific">Ixodes persulcatus</name>
    <name type="common">Taiga tick</name>
    <dbReference type="NCBI Taxonomy" id="34615"/>
    <lineage>
        <taxon>Eukaryota</taxon>
        <taxon>Metazoa</taxon>
        <taxon>Ecdysozoa</taxon>
        <taxon>Arthropoda</taxon>
        <taxon>Chelicerata</taxon>
        <taxon>Arachnida</taxon>
        <taxon>Acari</taxon>
        <taxon>Parasitiformes</taxon>
        <taxon>Ixodida</taxon>
        <taxon>Ixodoidea</taxon>
        <taxon>Ixodidae</taxon>
        <taxon>Ixodinae</taxon>
        <taxon>Ixodes</taxon>
    </lineage>
</organism>
<protein>
    <submittedName>
        <fullName evidence="1">Uncharacterized protein</fullName>
    </submittedName>
</protein>
<sequence>MAQLGPLVDEAINQITAEKWANFVRHVVDKSAVLRKVDHVMDDVFVGLEPVVIALDLSSSEWDTDTSDDDLS</sequence>
<gene>
    <name evidence="1" type="ORF">HPB47_012044</name>
</gene>
<evidence type="ECO:0000313" key="2">
    <source>
        <dbReference type="Proteomes" id="UP000805193"/>
    </source>
</evidence>
<evidence type="ECO:0000313" key="1">
    <source>
        <dbReference type="EMBL" id="KAG0410840.1"/>
    </source>
</evidence>
<dbReference type="Proteomes" id="UP000805193">
    <property type="component" value="Unassembled WGS sequence"/>
</dbReference>